<sequence>CFLALSLCAVVLAEDKRCSYEYRPDDLCGADQQPLEVSVYTPNRDHSECIQAEICDEKDKNNFFDNEEECKKKCNINSDENEDGLGLEDME</sequence>
<dbReference type="SUPFAM" id="SSF57362">
    <property type="entry name" value="BPTI-like"/>
    <property type="match status" value="1"/>
</dbReference>
<dbReference type="AlphaFoldDB" id="A0A1E1X161"/>
<dbReference type="InterPro" id="IPR036880">
    <property type="entry name" value="Kunitz_BPTI_sf"/>
</dbReference>
<dbReference type="EMBL" id="GFAC01006397">
    <property type="protein sequence ID" value="JAT92791.1"/>
    <property type="molecule type" value="mRNA"/>
</dbReference>
<evidence type="ECO:0000313" key="1">
    <source>
        <dbReference type="EMBL" id="JAT92791.1"/>
    </source>
</evidence>
<organism evidence="1">
    <name type="scientific">Amblyomma aureolatum</name>
    <dbReference type="NCBI Taxonomy" id="187763"/>
    <lineage>
        <taxon>Eukaryota</taxon>
        <taxon>Metazoa</taxon>
        <taxon>Ecdysozoa</taxon>
        <taxon>Arthropoda</taxon>
        <taxon>Chelicerata</taxon>
        <taxon>Arachnida</taxon>
        <taxon>Acari</taxon>
        <taxon>Parasitiformes</taxon>
        <taxon>Ixodida</taxon>
        <taxon>Ixodoidea</taxon>
        <taxon>Ixodidae</taxon>
        <taxon>Amblyomminae</taxon>
        <taxon>Amblyomma</taxon>
    </lineage>
</organism>
<reference evidence="1" key="1">
    <citation type="journal article" date="2017" name="Front. Cell. Infect. Microbiol.">
        <title>The Distinct Transcriptional Response of the Midgut of Amblyomma sculptum and Amblyomma aureolatum Ticks to Rickettsia rickettsii Correlates to Their Differences in Susceptibility to Infection.</title>
        <authorList>
            <person name="Martins L.A."/>
            <person name="Galletti M.F.B.M."/>
            <person name="Ribeiro J.M."/>
            <person name="Fujita A."/>
            <person name="Costa F.B."/>
            <person name="Labruna M.B."/>
            <person name="Daffre S."/>
            <person name="Fogaca A.C."/>
        </authorList>
    </citation>
    <scope>NUCLEOTIDE SEQUENCE</scope>
</reference>
<protein>
    <submittedName>
        <fullName evidence="1">Putative secreted protein</fullName>
    </submittedName>
</protein>
<feature type="non-terminal residue" evidence="1">
    <location>
        <position position="1"/>
    </location>
</feature>
<dbReference type="GO" id="GO:0004867">
    <property type="term" value="F:serine-type endopeptidase inhibitor activity"/>
    <property type="evidence" value="ECO:0007669"/>
    <property type="project" value="InterPro"/>
</dbReference>
<proteinExistence type="evidence at transcript level"/>
<accession>A0A1E1X161</accession>
<name>A0A1E1X161_9ACAR</name>